<sequence>MTTARDEVLARVRAALTSGSAGSTGMSSSAGPSDDGMAADVSREYRESGEHAVGSAAALELLVDRLEDYKAEVHRVSAAEVPTAVARLTAALPSGDDVPERAESAGSGPTPGPDAIAPAADTPRGRVVAPSGLEPEWVAAMSDGGVEVVVDTPEAPLTPSDLDRTAAVVTAARVAIAETGTIVLDAGPDQGRRAISLVPDVHICVVRADQVVQTVPEAVRLLAHHPDRPLTWISGPSATSDIELNRVEGVHGPRTLHVVLVDAASHRTLTWSG</sequence>
<comment type="caution">
    <text evidence="3">The sequence shown here is derived from an EMBL/GenBank/DDBJ whole genome shotgun (WGS) entry which is preliminary data.</text>
</comment>
<dbReference type="SUPFAM" id="SSF100950">
    <property type="entry name" value="NagB/RpiA/CoA transferase-like"/>
    <property type="match status" value="1"/>
</dbReference>
<feature type="compositionally biased region" description="Low complexity" evidence="1">
    <location>
        <begin position="15"/>
        <end position="33"/>
    </location>
</feature>
<dbReference type="RefSeq" id="WP_192865258.1">
    <property type="nucleotide sequence ID" value="NZ_JADAQT010000110.1"/>
</dbReference>
<dbReference type="InterPro" id="IPR003741">
    <property type="entry name" value="LUD_dom"/>
</dbReference>
<feature type="region of interest" description="Disordered" evidence="1">
    <location>
        <begin position="91"/>
        <end position="124"/>
    </location>
</feature>
<dbReference type="InterPro" id="IPR037171">
    <property type="entry name" value="NagB/RpiA_transferase-like"/>
</dbReference>
<evidence type="ECO:0000256" key="1">
    <source>
        <dbReference type="SAM" id="MobiDB-lite"/>
    </source>
</evidence>
<feature type="region of interest" description="Disordered" evidence="1">
    <location>
        <begin position="15"/>
        <end position="52"/>
    </location>
</feature>
<evidence type="ECO:0000259" key="2">
    <source>
        <dbReference type="Pfam" id="PF02589"/>
    </source>
</evidence>
<evidence type="ECO:0000313" key="4">
    <source>
        <dbReference type="Proteomes" id="UP000625527"/>
    </source>
</evidence>
<accession>A0ABR9N4Y8</accession>
<dbReference type="InterPro" id="IPR024185">
    <property type="entry name" value="FTHF_cligase-like_sf"/>
</dbReference>
<feature type="compositionally biased region" description="Basic and acidic residues" evidence="1">
    <location>
        <begin position="41"/>
        <end position="50"/>
    </location>
</feature>
<dbReference type="PANTHER" id="PTHR43682">
    <property type="entry name" value="LACTATE UTILIZATION PROTEIN C"/>
    <property type="match status" value="1"/>
</dbReference>
<keyword evidence="4" id="KW-1185">Reference proteome</keyword>
<name>A0ABR9N4Y8_9MICO</name>
<dbReference type="Pfam" id="PF02589">
    <property type="entry name" value="LUD_dom"/>
    <property type="match status" value="1"/>
</dbReference>
<dbReference type="Gene3D" id="3.40.50.10420">
    <property type="entry name" value="NagB/RpiA/CoA transferase-like"/>
    <property type="match status" value="1"/>
</dbReference>
<gene>
    <name evidence="3" type="ORF">IHE71_23775</name>
</gene>
<protein>
    <submittedName>
        <fullName evidence="3">LUD domain-containing protein</fullName>
    </submittedName>
</protein>
<evidence type="ECO:0000313" key="3">
    <source>
        <dbReference type="EMBL" id="MBE1878719.1"/>
    </source>
</evidence>
<reference evidence="3 4" key="1">
    <citation type="submission" date="2020-10" db="EMBL/GenBank/DDBJ databases">
        <title>Myceligenerans pegani sp. nov., an endophytic actinomycete isolated from Peganum harmala L. in Xinjiang, China.</title>
        <authorList>
            <person name="Xin L."/>
        </authorList>
    </citation>
    <scope>NUCLEOTIDE SEQUENCE [LARGE SCALE GENOMIC DNA]</scope>
    <source>
        <strain evidence="3 4">TRM65318</strain>
    </source>
</reference>
<dbReference type="Proteomes" id="UP000625527">
    <property type="component" value="Unassembled WGS sequence"/>
</dbReference>
<dbReference type="PANTHER" id="PTHR43682:SF1">
    <property type="entry name" value="LACTATE UTILIZATION PROTEIN C"/>
    <property type="match status" value="1"/>
</dbReference>
<organism evidence="3 4">
    <name type="scientific">Myceligenerans pegani</name>
    <dbReference type="NCBI Taxonomy" id="2776917"/>
    <lineage>
        <taxon>Bacteria</taxon>
        <taxon>Bacillati</taxon>
        <taxon>Actinomycetota</taxon>
        <taxon>Actinomycetes</taxon>
        <taxon>Micrococcales</taxon>
        <taxon>Promicromonosporaceae</taxon>
        <taxon>Myceligenerans</taxon>
    </lineage>
</organism>
<dbReference type="EMBL" id="JADAQT010000110">
    <property type="protein sequence ID" value="MBE1878719.1"/>
    <property type="molecule type" value="Genomic_DNA"/>
</dbReference>
<proteinExistence type="predicted"/>
<feature type="domain" description="LUD" evidence="2">
    <location>
        <begin position="60"/>
        <end position="261"/>
    </location>
</feature>